<evidence type="ECO:0000313" key="14">
    <source>
        <dbReference type="Proteomes" id="UP001608902"/>
    </source>
</evidence>
<feature type="region of interest" description="Disordered" evidence="12">
    <location>
        <begin position="963"/>
        <end position="983"/>
    </location>
</feature>
<comment type="catalytic activity">
    <reaction evidence="10">
        <text>a 1,2-diacyl-sn-glycero-3-phospho-L-serine(in) = a 1,2-diacyl-sn-glycero-3-phospho-L-serine(out)</text>
        <dbReference type="Rhea" id="RHEA:38663"/>
        <dbReference type="ChEBI" id="CHEBI:57262"/>
    </reaction>
</comment>
<reference evidence="13 14" key="1">
    <citation type="submission" date="2024-08" db="EMBL/GenBank/DDBJ databases">
        <title>Gnathostoma spinigerum genome.</title>
        <authorList>
            <person name="Gonzalez-Bertolin B."/>
            <person name="Monzon S."/>
            <person name="Zaballos A."/>
            <person name="Jimenez P."/>
            <person name="Dekumyoy P."/>
            <person name="Varona S."/>
            <person name="Cuesta I."/>
            <person name="Sumanam S."/>
            <person name="Adisakwattana P."/>
            <person name="Gasser R.B."/>
            <person name="Hernandez-Gonzalez A."/>
            <person name="Young N.D."/>
            <person name="Perteguer M.J."/>
        </authorList>
    </citation>
    <scope>NUCLEOTIDE SEQUENCE [LARGE SCALE GENOMIC DNA]</scope>
    <source>
        <strain evidence="13">AL3</strain>
        <tissue evidence="13">Liver</tissue>
    </source>
</reference>
<evidence type="ECO:0000256" key="12">
    <source>
        <dbReference type="SAM" id="MobiDB-lite"/>
    </source>
</evidence>
<evidence type="ECO:0000256" key="8">
    <source>
        <dbReference type="ARBA" id="ARBA00023055"/>
    </source>
</evidence>
<dbReference type="GO" id="GO:0034045">
    <property type="term" value="C:phagophore assembly site membrane"/>
    <property type="evidence" value="ECO:0007669"/>
    <property type="project" value="UniProtKB-SubCell"/>
</dbReference>
<accession>A0ABD6E265</accession>
<dbReference type="GO" id="GO:0005789">
    <property type="term" value="C:endoplasmic reticulum membrane"/>
    <property type="evidence" value="ECO:0007669"/>
    <property type="project" value="UniProtKB-SubCell"/>
</dbReference>
<sequence>MVSSGGETFQPIQRFRKSSVSNLMMRCTRSARVMGWTLDLEKKFLMDLINRYLSDYFSSHGGLVYKQGLFQLEKIHLNVEKLNESLKCAGLSIALVDGYIENICVSSKFPKENEPFAIQINELQITLQSEVSSNLVSSVSSLNSSISTKNLAQGVGENDENDESVEKFAKMIEQISSSVRLVFNDTVIRVENLSKDRSGSCTAVELRIKSVHYFNGQIEECEVDDGPTDVTSQSSVHSSCKIVRIEDVRLYTDIFTRPEDESFWNSQVSAAMSFKWERERQKSYSPGIDEADLSSYGPVQESSLYESCASSVKSMDKSTSALINSEASKGLVGRLDSAPVLFAKFIGNINVRVNSSSDKSLNKKDINVSLVGVHMFLCYNQLFIIHQLFNKILAPPSPETNTMTEGRPMEAEDEAQVERVIQDEFYVSSEQSTFERGNWSGPVAFSEVILNQPHEIVNSARLSPISLEDIMPPSSQKVGHKNRARTRSEETLTQARLSERIHFKATISQIVIVVTHKDFIKENRHLSRVLEAMTETFFKEAALVEFTSLTKLSSHRSLFDKLYSGDHLRFIAAAITVDYETRYFHETSSLMVAVSNVDFIESLTPSSVDHSTGITHIPLIDFSQSGSEQIHPHFELLISNDEPNQGVNVKIHLAPCWSEFDVSFIDRFSELFYSNLFSNDASKFSTVASYRNYSLDTSLDPSSSDSQSSSLPPSLIITSSSWKVNLRIPVTDLLQRSRMRKIREESFLFELNNVSTNMSLVGLSKNVRLELLMKCESMNIFFCGESQKLHCLKEEEQFIHLYGSKETENNIRISVSYGPPVRHRFGSSESVRLNGSYHFDNDEEDANFLLKNVTRKEGPFVHQLLGDNGKQNGLDESQPQFSTRIRSRDELKKFSEKSVGAGFVVEVNVQLMRLHLPSLKFYELLYNRLINDLVMWLPSAPVCDGKSEQSFYYTSTPPNSGNYHSCRSNHSDDGSNSDFDEDSSGVNISDNVTAVGANSAPDAFVNPLSLKINIDSGVILIDYPSDMHNQSNGFPRSECHLEDVEFFYISEYPPKEGTALSYVYATIEKLRLYHTDSCDISAKYESVCNTNFSLDETCLKLEPVTDRIQVTSSTDESCVALALRFDYKAKENSQDILMAFSLKNSVLKIDNIWAPTSTLWINEMATLLTPADYGTPGYTPPRVTKRLNLNLSNVVLSYDHSIVISDSPLRVRIVCGSCDLNTKIVENHQVYKFGVTFDEIMLFLNNEKTIRKPRSNNAVLRNMDDIRETWIYFLCINILRIEVGMVYNTDTEVLGDTVRCRLRDIICRNALLEIWACSDSISAFINMLVDIWETSTREVMLKQKTVNHDNCQTPGNIMELMTSAMKPCENESREQPCTVPQDKIEFGGKYVTSSQQRTESTGTDESFCVVDEEIGSGVTNPSGDPRVRFLTSERLSKIENHFNPKSLRVDALRLPDSYSQPLMRYAIHDFSFTLHLYGGKDFYFTDKTPRSTIFSTEDCRDSGRSTVNVLTGGYDRDYTTHIEVKLLKMSYLHQLFTSDIATNVVNIPVSAIHLFSIHDLEVIDHLAKSRIKKMLYQYEADAQPRRSYAPMFCLRVMETDHREGKMKVSMLPIKLNVHQETAEFLYSFYADFSKTCFSNKEVESQEVEGRGLENLNQMLNEEVSSEGCIRGNDATTDTESYVFNEISDVAEEKAAEGFPNAITDDAEGHEIFFREFSFSPSVIIRLDYVAEQVKTEQGLTGCVLGLSNFNSTQLQLKEFHNSNGLLGYARCIKFAFDEWTNDIQDNLLLNLIGSYGPISPFFQIGQGLKDLLFMPFDEYRKVDGHIVKGLQRGAESFGSSAAGAVVDISQRVIGFFQSVAEWTFDIITPDSPPYCIRRQAISHPHHRTPTDFKDGILQAYETVREGVVDTASAMQSAAQRERDSGQSSVRALLRGLPPAILRNVISSSSAASQVLDGLKSHIKPESHRDEANKWKS</sequence>
<evidence type="ECO:0000256" key="10">
    <source>
        <dbReference type="ARBA" id="ARBA00024479"/>
    </source>
</evidence>
<evidence type="ECO:0000313" key="13">
    <source>
        <dbReference type="EMBL" id="MFH4973760.1"/>
    </source>
</evidence>
<keyword evidence="9" id="KW-0472">Membrane</keyword>
<dbReference type="PANTHER" id="PTHR13190:SF1">
    <property type="entry name" value="AUTOPHAGY-RELATED 2, ISOFORM A"/>
    <property type="match status" value="1"/>
</dbReference>
<name>A0ABD6E265_9BILA</name>
<evidence type="ECO:0000256" key="6">
    <source>
        <dbReference type="ARBA" id="ARBA00022824"/>
    </source>
</evidence>
<evidence type="ECO:0000256" key="1">
    <source>
        <dbReference type="ARBA" id="ARBA00004406"/>
    </source>
</evidence>
<gene>
    <name evidence="13" type="ORF">AB6A40_000469</name>
</gene>
<evidence type="ECO:0000256" key="11">
    <source>
        <dbReference type="ARBA" id="ARBA00024615"/>
    </source>
</evidence>
<keyword evidence="6" id="KW-0256">Endoplasmic reticulum</keyword>
<dbReference type="GO" id="GO:0006869">
    <property type="term" value="P:lipid transport"/>
    <property type="evidence" value="ECO:0007669"/>
    <property type="project" value="UniProtKB-KW"/>
</dbReference>
<evidence type="ECO:0000256" key="9">
    <source>
        <dbReference type="ARBA" id="ARBA00023136"/>
    </source>
</evidence>
<dbReference type="Proteomes" id="UP001608902">
    <property type="component" value="Unassembled WGS sequence"/>
</dbReference>
<dbReference type="Pfam" id="PF13329">
    <property type="entry name" value="ATG2_CAD"/>
    <property type="match status" value="1"/>
</dbReference>
<organism evidence="13 14">
    <name type="scientific">Gnathostoma spinigerum</name>
    <dbReference type="NCBI Taxonomy" id="75299"/>
    <lineage>
        <taxon>Eukaryota</taxon>
        <taxon>Metazoa</taxon>
        <taxon>Ecdysozoa</taxon>
        <taxon>Nematoda</taxon>
        <taxon>Chromadorea</taxon>
        <taxon>Rhabditida</taxon>
        <taxon>Spirurina</taxon>
        <taxon>Gnathostomatomorpha</taxon>
        <taxon>Gnathostomatoidea</taxon>
        <taxon>Gnathostomatidae</taxon>
        <taxon>Gnathostoma</taxon>
    </lineage>
</organism>
<proteinExistence type="inferred from homology"/>
<comment type="catalytic activity">
    <reaction evidence="11">
        <text>a 1,2-diacyl-sn-glycero-3-phosphoethanolamine(in) = a 1,2-diacyl-sn-glycero-3-phosphoethanolamine(out)</text>
        <dbReference type="Rhea" id="RHEA:38895"/>
        <dbReference type="ChEBI" id="CHEBI:64612"/>
    </reaction>
</comment>
<comment type="subcellular location">
    <subcellularLocation>
        <location evidence="1">Endoplasmic reticulum membrane</location>
        <topology evidence="1">Peripheral membrane protein</topology>
    </subcellularLocation>
    <subcellularLocation>
        <location evidence="2">Preautophagosomal structure membrane</location>
        <topology evidence="2">Peripheral membrane protein</topology>
    </subcellularLocation>
</comment>
<keyword evidence="5" id="KW-0813">Transport</keyword>
<keyword evidence="14" id="KW-1185">Reference proteome</keyword>
<dbReference type="InterPro" id="IPR026849">
    <property type="entry name" value="ATG2"/>
</dbReference>
<dbReference type="GO" id="GO:0006914">
    <property type="term" value="P:autophagy"/>
    <property type="evidence" value="ECO:0007669"/>
    <property type="project" value="UniProtKB-KW"/>
</dbReference>
<keyword evidence="7" id="KW-0072">Autophagy</keyword>
<dbReference type="EMBL" id="JBGFUD010000129">
    <property type="protein sequence ID" value="MFH4973760.1"/>
    <property type="molecule type" value="Genomic_DNA"/>
</dbReference>
<evidence type="ECO:0000256" key="7">
    <source>
        <dbReference type="ARBA" id="ARBA00023006"/>
    </source>
</evidence>
<dbReference type="PANTHER" id="PTHR13190">
    <property type="entry name" value="AUTOPHAGY-RELATED 2, ISOFORM A"/>
    <property type="match status" value="1"/>
</dbReference>
<evidence type="ECO:0000256" key="3">
    <source>
        <dbReference type="ARBA" id="ARBA00009714"/>
    </source>
</evidence>
<comment type="similarity">
    <text evidence="3">Belongs to the ATG2 family.</text>
</comment>
<evidence type="ECO:0000256" key="2">
    <source>
        <dbReference type="ARBA" id="ARBA00004623"/>
    </source>
</evidence>
<protein>
    <recommendedName>
        <fullName evidence="4">Autophagy-related protein 2</fullName>
    </recommendedName>
</protein>
<evidence type="ECO:0000256" key="5">
    <source>
        <dbReference type="ARBA" id="ARBA00022448"/>
    </source>
</evidence>
<comment type="caution">
    <text evidence="13">The sequence shown here is derived from an EMBL/GenBank/DDBJ whole genome shotgun (WGS) entry which is preliminary data.</text>
</comment>
<evidence type="ECO:0000256" key="4">
    <source>
        <dbReference type="ARBA" id="ARBA00018070"/>
    </source>
</evidence>
<keyword evidence="8" id="KW-0445">Lipid transport</keyword>